<evidence type="ECO:0000313" key="2">
    <source>
        <dbReference type="EMBL" id="EGW15061.1"/>
    </source>
</evidence>
<dbReference type="AlphaFoldDB" id="G3ILQ2"/>
<dbReference type="InParanoid" id="G3ILQ2"/>
<feature type="compositionally biased region" description="Polar residues" evidence="1">
    <location>
        <begin position="9"/>
        <end position="29"/>
    </location>
</feature>
<protein>
    <submittedName>
        <fullName evidence="2">Uncharacterized protein</fullName>
    </submittedName>
</protein>
<accession>G3ILQ2</accession>
<gene>
    <name evidence="2" type="ORF">I79_024823</name>
</gene>
<evidence type="ECO:0000313" key="3">
    <source>
        <dbReference type="Proteomes" id="UP000001075"/>
    </source>
</evidence>
<evidence type="ECO:0000256" key="1">
    <source>
        <dbReference type="SAM" id="MobiDB-lite"/>
    </source>
</evidence>
<dbReference type="Proteomes" id="UP000001075">
    <property type="component" value="Unassembled WGS sequence"/>
</dbReference>
<proteinExistence type="predicted"/>
<sequence>MRAHPSRGFWSTSSANYRGNPVSHLSSVTHETETPPSPDALNPMSHLLPLQDTPPTSSPS</sequence>
<feature type="region of interest" description="Disordered" evidence="1">
    <location>
        <begin position="1"/>
        <end position="60"/>
    </location>
</feature>
<name>G3ILQ2_CRIGR</name>
<organism evidence="2 3">
    <name type="scientific">Cricetulus griseus</name>
    <name type="common">Chinese hamster</name>
    <name type="synonym">Cricetulus barabensis griseus</name>
    <dbReference type="NCBI Taxonomy" id="10029"/>
    <lineage>
        <taxon>Eukaryota</taxon>
        <taxon>Metazoa</taxon>
        <taxon>Chordata</taxon>
        <taxon>Craniata</taxon>
        <taxon>Vertebrata</taxon>
        <taxon>Euteleostomi</taxon>
        <taxon>Mammalia</taxon>
        <taxon>Eutheria</taxon>
        <taxon>Euarchontoglires</taxon>
        <taxon>Glires</taxon>
        <taxon>Rodentia</taxon>
        <taxon>Myomorpha</taxon>
        <taxon>Muroidea</taxon>
        <taxon>Cricetidae</taxon>
        <taxon>Cricetinae</taxon>
        <taxon>Cricetulus</taxon>
    </lineage>
</organism>
<dbReference type="EMBL" id="JH004201">
    <property type="protein sequence ID" value="EGW15061.1"/>
    <property type="molecule type" value="Genomic_DNA"/>
</dbReference>
<reference evidence="3" key="1">
    <citation type="journal article" date="2011" name="Nat. Biotechnol.">
        <title>The genomic sequence of the Chinese hamster ovary (CHO)-K1 cell line.</title>
        <authorList>
            <person name="Xu X."/>
            <person name="Nagarajan H."/>
            <person name="Lewis N.E."/>
            <person name="Pan S."/>
            <person name="Cai Z."/>
            <person name="Liu X."/>
            <person name="Chen W."/>
            <person name="Xie M."/>
            <person name="Wang W."/>
            <person name="Hammond S."/>
            <person name="Andersen M.R."/>
            <person name="Neff N."/>
            <person name="Passarelli B."/>
            <person name="Koh W."/>
            <person name="Fan H.C."/>
            <person name="Wang J."/>
            <person name="Gui Y."/>
            <person name="Lee K.H."/>
            <person name="Betenbaugh M.J."/>
            <person name="Quake S.R."/>
            <person name="Famili I."/>
            <person name="Palsson B.O."/>
            <person name="Wang J."/>
        </authorList>
    </citation>
    <scope>NUCLEOTIDE SEQUENCE [LARGE SCALE GENOMIC DNA]</scope>
    <source>
        <strain evidence="3">CHO K1 cell line</strain>
    </source>
</reference>